<dbReference type="Gene3D" id="1.10.8.270">
    <property type="entry name" value="putative rabgap domain of human tbc1 domain family member 14 like domains"/>
    <property type="match status" value="1"/>
</dbReference>
<dbReference type="Pfam" id="PF00566">
    <property type="entry name" value="RabGAP-TBC"/>
    <property type="match status" value="1"/>
</dbReference>
<dbReference type="InterPro" id="IPR045258">
    <property type="entry name" value="ACAP1/2/3-like"/>
</dbReference>
<feature type="domain" description="PH" evidence="4">
    <location>
        <begin position="14"/>
        <end position="132"/>
    </location>
</feature>
<keyword evidence="2" id="KW-0862">Zinc</keyword>
<dbReference type="SUPFAM" id="SSF50729">
    <property type="entry name" value="PH domain-like"/>
    <property type="match status" value="2"/>
</dbReference>
<evidence type="ECO:0000313" key="6">
    <source>
        <dbReference type="EMBL" id="ETV91917.1"/>
    </source>
</evidence>
<evidence type="ECO:0000256" key="1">
    <source>
        <dbReference type="ARBA" id="ARBA00022723"/>
    </source>
</evidence>
<feature type="domain" description="PH" evidence="4">
    <location>
        <begin position="374"/>
        <end position="407"/>
    </location>
</feature>
<evidence type="ECO:0008006" key="7">
    <source>
        <dbReference type="Google" id="ProtNLM"/>
    </source>
</evidence>
<dbReference type="Pfam" id="PF00169">
    <property type="entry name" value="PH"/>
    <property type="match status" value="1"/>
</dbReference>
<dbReference type="InterPro" id="IPR035969">
    <property type="entry name" value="Rab-GAP_TBC_sf"/>
</dbReference>
<accession>A0A024TF34</accession>
<dbReference type="InterPro" id="IPR011993">
    <property type="entry name" value="PH-like_dom_sf"/>
</dbReference>
<evidence type="ECO:0000259" key="4">
    <source>
        <dbReference type="PROSITE" id="PS50003"/>
    </source>
</evidence>
<dbReference type="Gene3D" id="2.30.29.30">
    <property type="entry name" value="Pleckstrin-homology domain (PH domain)/Phosphotyrosine-binding domain (PTB)"/>
    <property type="match status" value="2"/>
</dbReference>
<dbReference type="InterPro" id="IPR001849">
    <property type="entry name" value="PH_domain"/>
</dbReference>
<dbReference type="PANTHER" id="PTHR23180">
    <property type="entry name" value="CENTAURIN/ARF"/>
    <property type="match status" value="1"/>
</dbReference>
<dbReference type="GeneID" id="20090755"/>
<dbReference type="InterPro" id="IPR000195">
    <property type="entry name" value="Rab-GAP-TBC_dom"/>
</dbReference>
<evidence type="ECO:0000256" key="3">
    <source>
        <dbReference type="SAM" id="MobiDB-lite"/>
    </source>
</evidence>
<name>A0A024TF34_9STRA</name>
<sequence length="870" mass="93669">MDNVHHHHGTASTYTEMEGNLHIRAKKMNMWKTRRFVLSGQVLQYFSLKKPGQKGLLETFSGLALAGSKKKLTEKTDHIFELVQCSIKPVHEYLSSRPHSFQIASASFFLLLHADSHDEMQAWVSCLRYAAKGASCSPPSDRGLLRARSFSGGALTSSPSSARITVAAESFEDDILEFAVSQRSEIQNLMADGHGRYAGNHWIVQSAVSLGGKQVPRGSLLVAINGHSVHHEPPSSSDVLSLRRRLHSASFPLTLQFLRCRSKVGALKLQQSYDAALGSMLKLTTRVHALLGWKELECEIDGDLFVSARVGTAVSSAALAKWGQSLLQSSAAVADATTSEEATAKALKPSTVVALSDGMPSVRLVHAVLSGRPHCFLLTTASSSLLLQAASDDDMIEWMGALVHAIDLAHGVVSGSGAAHPSASPHVSGRHPSGPVQSSFAHPPHRPSFRTASVPSFFPPSGGDGIQRNAQQTQSLFFHGDEASMSPPLVTHPTPSRLMESADVVDILAFCQHHGRYTEALQLMVQHTTFRAQYWPHIFAWALPPPATAADLAILSTTAISDEDTIQLHKDIPRTATWLASSDGAPPSTVHAPPARLDGLRTVLHAFIARSCASTTGSSHTSYLQGMNGIAFVLLEVFADDVRSSLQFLHGLVHGALPTIFHTEAHSTNALVQTGAQLESMVAAYLPALAHVFETVGLPVFLLAYKWFPTLFSDVSLQANRKHNQLQYNTLLVAWDVCMLVGVEGIYVVALALFAAADGAIRALGPTCLAEDVSGAFTAVLSTLTPHDFVLHVCEVIETCQHPLLLQMRDAHHRRLHDPPVAVKDLDTGQLFGVTSNAKLVPLHDATGLVQLPVDNPPARSTISTATLPL</sequence>
<dbReference type="GO" id="GO:0046872">
    <property type="term" value="F:metal ion binding"/>
    <property type="evidence" value="ECO:0007669"/>
    <property type="project" value="UniProtKB-KW"/>
</dbReference>
<protein>
    <recommendedName>
        <fullName evidence="7">PH domain-containing protein</fullName>
    </recommendedName>
</protein>
<gene>
    <name evidence="6" type="ORF">H310_13705</name>
</gene>
<reference evidence="6" key="1">
    <citation type="submission" date="2013-12" db="EMBL/GenBank/DDBJ databases">
        <title>The Genome Sequence of Aphanomyces invadans NJM9701.</title>
        <authorList>
            <consortium name="The Broad Institute Genomics Platform"/>
            <person name="Russ C."/>
            <person name="Tyler B."/>
            <person name="van West P."/>
            <person name="Dieguez-Uribeondo J."/>
            <person name="Young S.K."/>
            <person name="Zeng Q."/>
            <person name="Gargeya S."/>
            <person name="Fitzgerald M."/>
            <person name="Abouelleil A."/>
            <person name="Alvarado L."/>
            <person name="Chapman S.B."/>
            <person name="Gainer-Dewar J."/>
            <person name="Goldberg J."/>
            <person name="Griggs A."/>
            <person name="Gujja S."/>
            <person name="Hansen M."/>
            <person name="Howarth C."/>
            <person name="Imamovic A."/>
            <person name="Ireland A."/>
            <person name="Larimer J."/>
            <person name="McCowan C."/>
            <person name="Murphy C."/>
            <person name="Pearson M."/>
            <person name="Poon T.W."/>
            <person name="Priest M."/>
            <person name="Roberts A."/>
            <person name="Saif S."/>
            <person name="Shea T."/>
            <person name="Sykes S."/>
            <person name="Wortman J."/>
            <person name="Nusbaum C."/>
            <person name="Birren B."/>
        </authorList>
    </citation>
    <scope>NUCLEOTIDE SEQUENCE [LARGE SCALE GENOMIC DNA]</scope>
    <source>
        <strain evidence="6">NJM9701</strain>
    </source>
</reference>
<dbReference type="EMBL" id="KI914006">
    <property type="protein sequence ID" value="ETV91917.1"/>
    <property type="molecule type" value="Genomic_DNA"/>
</dbReference>
<evidence type="ECO:0000259" key="5">
    <source>
        <dbReference type="PROSITE" id="PS50086"/>
    </source>
</evidence>
<dbReference type="SMART" id="SM00233">
    <property type="entry name" value="PH"/>
    <property type="match status" value="2"/>
</dbReference>
<dbReference type="PROSITE" id="PS50003">
    <property type="entry name" value="PH_DOMAIN"/>
    <property type="match status" value="2"/>
</dbReference>
<keyword evidence="1" id="KW-0479">Metal-binding</keyword>
<feature type="compositionally biased region" description="Low complexity" evidence="3">
    <location>
        <begin position="414"/>
        <end position="427"/>
    </location>
</feature>
<dbReference type="Gene3D" id="1.10.472.80">
    <property type="entry name" value="Ypt/Rab-GAP domain of gyp1p, domain 3"/>
    <property type="match status" value="1"/>
</dbReference>
<dbReference type="OrthoDB" id="165315at2759"/>
<dbReference type="eggNOG" id="ENOG502RXSV">
    <property type="taxonomic scope" value="Eukaryota"/>
</dbReference>
<dbReference type="STRING" id="157072.A0A024TF34"/>
<dbReference type="RefSeq" id="XP_008879554.1">
    <property type="nucleotide sequence ID" value="XM_008881332.1"/>
</dbReference>
<dbReference type="AlphaFoldDB" id="A0A024TF34"/>
<dbReference type="VEuPathDB" id="FungiDB:H310_13705"/>
<proteinExistence type="predicted"/>
<dbReference type="PANTHER" id="PTHR23180:SF160">
    <property type="entry name" value="ADP-RIBOSYLATION FACTOR GTPASE-ACTIVATING PROTEIN EFFECTOR PROTEIN 1"/>
    <property type="match status" value="1"/>
</dbReference>
<feature type="region of interest" description="Disordered" evidence="3">
    <location>
        <begin position="414"/>
        <end position="446"/>
    </location>
</feature>
<dbReference type="GO" id="GO:0005096">
    <property type="term" value="F:GTPase activator activity"/>
    <property type="evidence" value="ECO:0007669"/>
    <property type="project" value="InterPro"/>
</dbReference>
<dbReference type="PROSITE" id="PS50086">
    <property type="entry name" value="TBC_RABGAP"/>
    <property type="match status" value="1"/>
</dbReference>
<organism evidence="6">
    <name type="scientific">Aphanomyces invadans</name>
    <dbReference type="NCBI Taxonomy" id="157072"/>
    <lineage>
        <taxon>Eukaryota</taxon>
        <taxon>Sar</taxon>
        <taxon>Stramenopiles</taxon>
        <taxon>Oomycota</taxon>
        <taxon>Saprolegniomycetes</taxon>
        <taxon>Saprolegniales</taxon>
        <taxon>Verrucalvaceae</taxon>
        <taxon>Aphanomyces</taxon>
    </lineage>
</organism>
<evidence type="ECO:0000256" key="2">
    <source>
        <dbReference type="ARBA" id="ARBA00022833"/>
    </source>
</evidence>
<dbReference type="SUPFAM" id="SSF47923">
    <property type="entry name" value="Ypt/Rab-GAP domain of gyp1p"/>
    <property type="match status" value="2"/>
</dbReference>
<feature type="domain" description="Rab-GAP TBC" evidence="5">
    <location>
        <begin position="525"/>
        <end position="742"/>
    </location>
</feature>